<keyword evidence="8 12" id="KW-1133">Transmembrane helix</keyword>
<dbReference type="GO" id="GO:0034040">
    <property type="term" value="F:ATPase-coupled lipid transmembrane transporter activity"/>
    <property type="evidence" value="ECO:0007669"/>
    <property type="project" value="TreeGrafter"/>
</dbReference>
<evidence type="ECO:0000256" key="4">
    <source>
        <dbReference type="ARBA" id="ARBA00022519"/>
    </source>
</evidence>
<dbReference type="SUPFAM" id="SSF52540">
    <property type="entry name" value="P-loop containing nucleoside triphosphate hydrolases"/>
    <property type="match status" value="1"/>
</dbReference>
<dbReference type="InterPro" id="IPR011527">
    <property type="entry name" value="ABC1_TM_dom"/>
</dbReference>
<dbReference type="EMBL" id="JAAXPG010000014">
    <property type="protein sequence ID" value="NKY99201.1"/>
    <property type="molecule type" value="Genomic_DNA"/>
</dbReference>
<organism evidence="15 16">
    <name type="scientific">Nocardiopsis alborubida</name>
    <dbReference type="NCBI Taxonomy" id="146802"/>
    <lineage>
        <taxon>Bacteria</taxon>
        <taxon>Bacillati</taxon>
        <taxon>Actinomycetota</taxon>
        <taxon>Actinomycetes</taxon>
        <taxon>Streptosporangiales</taxon>
        <taxon>Nocardiopsidaceae</taxon>
        <taxon>Nocardiopsis</taxon>
    </lineage>
</organism>
<comment type="subcellular location">
    <subcellularLocation>
        <location evidence="1">Cell inner membrane</location>
        <topology evidence="1">Multi-pass membrane protein</topology>
    </subcellularLocation>
</comment>
<evidence type="ECO:0000256" key="3">
    <source>
        <dbReference type="ARBA" id="ARBA00022475"/>
    </source>
</evidence>
<dbReference type="GO" id="GO:0140359">
    <property type="term" value="F:ABC-type transporter activity"/>
    <property type="evidence" value="ECO:0007669"/>
    <property type="project" value="InterPro"/>
</dbReference>
<evidence type="ECO:0000256" key="2">
    <source>
        <dbReference type="ARBA" id="ARBA00022448"/>
    </source>
</evidence>
<dbReference type="InterPro" id="IPR027417">
    <property type="entry name" value="P-loop_NTPase"/>
</dbReference>
<dbReference type="RefSeq" id="WP_061078618.1">
    <property type="nucleotide sequence ID" value="NZ_JAAXPG010000014.1"/>
</dbReference>
<keyword evidence="5 12" id="KW-0812">Transmembrane</keyword>
<reference evidence="15 16" key="1">
    <citation type="submission" date="2020-04" db="EMBL/GenBank/DDBJ databases">
        <title>MicrobeNet Type strains.</title>
        <authorList>
            <person name="Nicholson A.C."/>
        </authorList>
    </citation>
    <scope>NUCLEOTIDE SEQUENCE [LARGE SCALE GENOMIC DNA]</scope>
    <source>
        <strain evidence="15 16">ATCC 23612</strain>
    </source>
</reference>
<dbReference type="Pfam" id="PF00664">
    <property type="entry name" value="ABC_membrane"/>
    <property type="match status" value="1"/>
</dbReference>
<dbReference type="InterPro" id="IPR003593">
    <property type="entry name" value="AAA+_ATPase"/>
</dbReference>
<dbReference type="GO" id="GO:0016887">
    <property type="term" value="F:ATP hydrolysis activity"/>
    <property type="evidence" value="ECO:0007669"/>
    <property type="project" value="InterPro"/>
</dbReference>
<evidence type="ECO:0000256" key="7">
    <source>
        <dbReference type="ARBA" id="ARBA00022840"/>
    </source>
</evidence>
<dbReference type="PANTHER" id="PTHR24221">
    <property type="entry name" value="ATP-BINDING CASSETTE SUB-FAMILY B"/>
    <property type="match status" value="1"/>
</dbReference>
<keyword evidence="2" id="KW-0813">Transport</keyword>
<feature type="domain" description="ABC transporter" evidence="13">
    <location>
        <begin position="354"/>
        <end position="593"/>
    </location>
</feature>
<keyword evidence="6" id="KW-0547">Nucleotide-binding</keyword>
<evidence type="ECO:0000256" key="10">
    <source>
        <dbReference type="ARBA" id="ARBA00023455"/>
    </source>
</evidence>
<name>A0A7X6MDF8_9ACTN</name>
<gene>
    <name evidence="15" type="ORF">HGB44_16240</name>
</gene>
<protein>
    <submittedName>
        <fullName evidence="15">ABC transporter ATP-binding protein</fullName>
    </submittedName>
</protein>
<dbReference type="InterPro" id="IPR003439">
    <property type="entry name" value="ABC_transporter-like_ATP-bd"/>
</dbReference>
<proteinExistence type="inferred from homology"/>
<evidence type="ECO:0000259" key="14">
    <source>
        <dbReference type="PROSITE" id="PS50929"/>
    </source>
</evidence>
<dbReference type="AlphaFoldDB" id="A0A7X6MDF8"/>
<dbReference type="FunFam" id="3.40.50.300:FF:000221">
    <property type="entry name" value="Multidrug ABC transporter ATP-binding protein"/>
    <property type="match status" value="1"/>
</dbReference>
<sequence>MSTAQDTAPHTRAAPEPETGRAASPLGVLLEPVRGRVRAAVLLQGLAGALSLVPLICLAEAAAALLADGPTDTALVWTLVAVAPAGAVAALAAGTASTLVGHLADNDMQLSVRRALARHLGRVPLGWFSGRGSGRVKKALHDDIEDVHSLVAHTLPDLAAVVAVPAVALAYLALVDWRLTLVAVLPVAAGALLFARAMAGSMHKMAEYAEAMGAINTAAVEFVDGIQVVKHFNGHRRAHERFTRAADAFADFFVSWSRATTPATVASFLLLSAPTVTVTVVAAGAGFAALGWSEPVSVVAFALLTPALCAPMNVIGSRVQQIQTARAAAGRVRDLLATPPLPEGSGGGPGGARVVFDGVRFAYPAQDGAEAGEEVLRGVDLVLEPGTVTALVGPSGAGKTTLATLPARFADVTAGSVTVGGADVRDVPTGELYRTVGFVFQDVRLLRETVADNIAMGRPGATRGEVEEAARAARVAERIEALPRGYDSVVGEDADLSGGEAQRVSIARALLADTPVLVLDEATAAVDPVSEAAIQDALSELARGRTVLVIAHRLSTVAGADLIAVMDEGRVVERGTHGELLARGGRYADLWRAQHPDAGDGDAGDDGARGGAARGGGTPHADARGGGASEGDARDEPGEDQ</sequence>
<dbReference type="Pfam" id="PF00005">
    <property type="entry name" value="ABC_tran"/>
    <property type="match status" value="1"/>
</dbReference>
<feature type="region of interest" description="Disordered" evidence="11">
    <location>
        <begin position="593"/>
        <end position="641"/>
    </location>
</feature>
<feature type="transmembrane region" description="Helical" evidence="12">
    <location>
        <begin position="79"/>
        <end position="104"/>
    </location>
</feature>
<feature type="transmembrane region" description="Helical" evidence="12">
    <location>
        <begin position="158"/>
        <end position="175"/>
    </location>
</feature>
<keyword evidence="16" id="KW-1185">Reference proteome</keyword>
<dbReference type="Proteomes" id="UP000553209">
    <property type="component" value="Unassembled WGS sequence"/>
</dbReference>
<evidence type="ECO:0000256" key="1">
    <source>
        <dbReference type="ARBA" id="ARBA00004429"/>
    </source>
</evidence>
<dbReference type="InterPro" id="IPR017871">
    <property type="entry name" value="ABC_transporter-like_CS"/>
</dbReference>
<feature type="transmembrane region" description="Helical" evidence="12">
    <location>
        <begin position="181"/>
        <end position="199"/>
    </location>
</feature>
<feature type="transmembrane region" description="Helical" evidence="12">
    <location>
        <begin position="41"/>
        <end position="67"/>
    </location>
</feature>
<dbReference type="PANTHER" id="PTHR24221:SF654">
    <property type="entry name" value="ATP-BINDING CASSETTE SUB-FAMILY B MEMBER 6"/>
    <property type="match status" value="1"/>
</dbReference>
<feature type="transmembrane region" description="Helical" evidence="12">
    <location>
        <begin position="296"/>
        <end position="316"/>
    </location>
</feature>
<evidence type="ECO:0000256" key="6">
    <source>
        <dbReference type="ARBA" id="ARBA00022741"/>
    </source>
</evidence>
<evidence type="ECO:0000256" key="5">
    <source>
        <dbReference type="ARBA" id="ARBA00022692"/>
    </source>
</evidence>
<dbReference type="InterPro" id="IPR039421">
    <property type="entry name" value="Type_1_exporter"/>
</dbReference>
<feature type="compositionally biased region" description="Gly residues" evidence="11">
    <location>
        <begin position="609"/>
        <end position="629"/>
    </location>
</feature>
<evidence type="ECO:0000256" key="9">
    <source>
        <dbReference type="ARBA" id="ARBA00023136"/>
    </source>
</evidence>
<evidence type="ECO:0000313" key="16">
    <source>
        <dbReference type="Proteomes" id="UP000553209"/>
    </source>
</evidence>
<keyword evidence="3" id="KW-1003">Cell membrane</keyword>
<comment type="caution">
    <text evidence="15">The sequence shown here is derived from an EMBL/GenBank/DDBJ whole genome shotgun (WGS) entry which is preliminary data.</text>
</comment>
<dbReference type="SMART" id="SM00382">
    <property type="entry name" value="AAA"/>
    <property type="match status" value="1"/>
</dbReference>
<feature type="transmembrane region" description="Helical" evidence="12">
    <location>
        <begin position="268"/>
        <end position="290"/>
    </location>
</feature>
<dbReference type="InterPro" id="IPR036640">
    <property type="entry name" value="ABC1_TM_sf"/>
</dbReference>
<dbReference type="Gene3D" id="1.20.1560.10">
    <property type="entry name" value="ABC transporter type 1, transmembrane domain"/>
    <property type="match status" value="1"/>
</dbReference>
<dbReference type="PROSITE" id="PS00211">
    <property type="entry name" value="ABC_TRANSPORTER_1"/>
    <property type="match status" value="1"/>
</dbReference>
<comment type="similarity">
    <text evidence="10">Belongs to the ABC transporter superfamily. Siderophore-Fe(3+) uptake transporter (SIUT) (TC 3.A.1.21) family.</text>
</comment>
<dbReference type="PROSITE" id="PS50929">
    <property type="entry name" value="ABC_TM1F"/>
    <property type="match status" value="1"/>
</dbReference>
<keyword evidence="4" id="KW-0997">Cell inner membrane</keyword>
<dbReference type="SUPFAM" id="SSF90123">
    <property type="entry name" value="ABC transporter transmembrane region"/>
    <property type="match status" value="1"/>
</dbReference>
<keyword evidence="7 15" id="KW-0067">ATP-binding</keyword>
<feature type="region of interest" description="Disordered" evidence="11">
    <location>
        <begin position="1"/>
        <end position="22"/>
    </location>
</feature>
<dbReference type="GO" id="GO:0005886">
    <property type="term" value="C:plasma membrane"/>
    <property type="evidence" value="ECO:0007669"/>
    <property type="project" value="UniProtKB-SubCell"/>
</dbReference>
<accession>A0A7X6MDF8</accession>
<feature type="domain" description="ABC transmembrane type-1" evidence="14">
    <location>
        <begin position="39"/>
        <end position="324"/>
    </location>
</feature>
<keyword evidence="9 12" id="KW-0472">Membrane</keyword>
<evidence type="ECO:0000256" key="12">
    <source>
        <dbReference type="SAM" id="Phobius"/>
    </source>
</evidence>
<evidence type="ECO:0000256" key="11">
    <source>
        <dbReference type="SAM" id="MobiDB-lite"/>
    </source>
</evidence>
<dbReference type="GO" id="GO:0005524">
    <property type="term" value="F:ATP binding"/>
    <property type="evidence" value="ECO:0007669"/>
    <property type="project" value="UniProtKB-KW"/>
</dbReference>
<evidence type="ECO:0000259" key="13">
    <source>
        <dbReference type="PROSITE" id="PS50893"/>
    </source>
</evidence>
<evidence type="ECO:0000256" key="8">
    <source>
        <dbReference type="ARBA" id="ARBA00022989"/>
    </source>
</evidence>
<dbReference type="PROSITE" id="PS50893">
    <property type="entry name" value="ABC_TRANSPORTER_2"/>
    <property type="match status" value="1"/>
</dbReference>
<dbReference type="Gene3D" id="3.40.50.300">
    <property type="entry name" value="P-loop containing nucleotide triphosphate hydrolases"/>
    <property type="match status" value="1"/>
</dbReference>
<feature type="compositionally biased region" description="Basic and acidic residues" evidence="11">
    <location>
        <begin position="631"/>
        <end position="641"/>
    </location>
</feature>
<evidence type="ECO:0000313" key="15">
    <source>
        <dbReference type="EMBL" id="NKY99201.1"/>
    </source>
</evidence>